<dbReference type="Proteomes" id="UP001319921">
    <property type="component" value="Chromosome"/>
</dbReference>
<dbReference type="EMBL" id="AP025226">
    <property type="protein sequence ID" value="BDC00040.1"/>
    <property type="molecule type" value="Genomic_DNA"/>
</dbReference>
<proteinExistence type="predicted"/>
<keyword evidence="2" id="KW-1185">Reference proteome</keyword>
<accession>A0AAQ4CW58</accession>
<protein>
    <recommendedName>
        <fullName evidence="3">DUF2110 family protein</fullName>
    </recommendedName>
</protein>
<reference evidence="1 2" key="1">
    <citation type="journal article" date="2022" name="Microbiol. Resour. Announc.">
        <title>Complete Genome Sequence of the Hyperthermophilic and Acidophilic Archaeon Saccharolobus caldissimus Strain HS-3T.</title>
        <authorList>
            <person name="Sakai H.D."/>
            <person name="Kurosawa N."/>
        </authorList>
    </citation>
    <scope>NUCLEOTIDE SEQUENCE [LARGE SCALE GENOMIC DNA]</scope>
    <source>
        <strain evidence="1 2">JCM32116</strain>
    </source>
</reference>
<gene>
    <name evidence="1" type="ORF">SACC_30560</name>
</gene>
<dbReference type="RefSeq" id="WP_229570702.1">
    <property type="nucleotide sequence ID" value="NZ_AP025226.1"/>
</dbReference>
<dbReference type="GeneID" id="68867779"/>
<name>A0AAQ4CW58_9CREN</name>
<evidence type="ECO:0000313" key="1">
    <source>
        <dbReference type="EMBL" id="BDC00040.1"/>
    </source>
</evidence>
<sequence>MKKRKEILDRYVITTDCEDLKELEKLIELLKKYNVIAYNYKVEYLNGKVSIRVVKGNIILNLSNLSLSELEEFLKDREEFYIPKFRVEFHNVKPTRDIIDKLEKLNLPYSEVHIFKDYVKIKTISGLSFIDNKDLEATYDLSQVMDKISLKPLNLGRIKKVKDMYALVLLKLYGIRDLNLIDKILNLNYNIINDSKIVIKDMDLEINEKGIFIKGKEISKKDLYKILEERLIRQ</sequence>
<evidence type="ECO:0000313" key="2">
    <source>
        <dbReference type="Proteomes" id="UP001319921"/>
    </source>
</evidence>
<dbReference type="KEGG" id="scas:SACC_30560"/>
<organism evidence="1 2">
    <name type="scientific">Saccharolobus caldissimus</name>
    <dbReference type="NCBI Taxonomy" id="1702097"/>
    <lineage>
        <taxon>Archaea</taxon>
        <taxon>Thermoproteota</taxon>
        <taxon>Thermoprotei</taxon>
        <taxon>Sulfolobales</taxon>
        <taxon>Sulfolobaceae</taxon>
        <taxon>Saccharolobus</taxon>
    </lineage>
</organism>
<dbReference type="AlphaFoldDB" id="A0AAQ4CW58"/>
<evidence type="ECO:0008006" key="3">
    <source>
        <dbReference type="Google" id="ProtNLM"/>
    </source>
</evidence>